<dbReference type="RefSeq" id="WP_036180308.1">
    <property type="nucleotide sequence ID" value="NZ_AVCZ01000073.1"/>
</dbReference>
<feature type="transmembrane region" description="Helical" evidence="1">
    <location>
        <begin position="77"/>
        <end position="98"/>
    </location>
</feature>
<dbReference type="eggNOG" id="ENOG5032Z0K">
    <property type="taxonomic scope" value="Bacteria"/>
</dbReference>
<feature type="transmembrane region" description="Helical" evidence="1">
    <location>
        <begin position="47"/>
        <end position="71"/>
    </location>
</feature>
<reference evidence="2 3" key="1">
    <citation type="submission" date="2014-02" db="EMBL/GenBank/DDBJ databases">
        <title>Draft genome sequence of Lysinibacillus massiliensis CCUG 49529.</title>
        <authorList>
            <person name="Zhang F."/>
            <person name="Wang G."/>
            <person name="Zhang L."/>
        </authorList>
    </citation>
    <scope>NUCLEOTIDE SEQUENCE [LARGE SCALE GENOMIC DNA]</scope>
    <source>
        <strain evidence="2 3">CCUG 49529</strain>
    </source>
</reference>
<organism evidence="2 3">
    <name type="scientific">Ureibacillus massiliensis 4400831 = CIP 108448 = CCUG 49529</name>
    <dbReference type="NCBI Taxonomy" id="1211035"/>
    <lineage>
        <taxon>Bacteria</taxon>
        <taxon>Bacillati</taxon>
        <taxon>Bacillota</taxon>
        <taxon>Bacilli</taxon>
        <taxon>Bacillales</taxon>
        <taxon>Caryophanaceae</taxon>
        <taxon>Ureibacillus</taxon>
    </lineage>
</organism>
<evidence type="ECO:0000256" key="1">
    <source>
        <dbReference type="SAM" id="Phobius"/>
    </source>
</evidence>
<proteinExistence type="predicted"/>
<keyword evidence="1" id="KW-0812">Transmembrane</keyword>
<dbReference type="OrthoDB" id="2647991at2"/>
<evidence type="ECO:0000313" key="3">
    <source>
        <dbReference type="Proteomes" id="UP000030595"/>
    </source>
</evidence>
<dbReference type="Proteomes" id="UP000030595">
    <property type="component" value="Unassembled WGS sequence"/>
</dbReference>
<comment type="caution">
    <text evidence="2">The sequence shown here is derived from an EMBL/GenBank/DDBJ whole genome shotgun (WGS) entry which is preliminary data.</text>
</comment>
<accession>A0A0A3IVD6</accession>
<feature type="transmembrane region" description="Helical" evidence="1">
    <location>
        <begin position="6"/>
        <end position="26"/>
    </location>
</feature>
<protein>
    <recommendedName>
        <fullName evidence="4">DUF3796 domain-containing protein</fullName>
    </recommendedName>
</protein>
<keyword evidence="1" id="KW-1133">Transmembrane helix</keyword>
<gene>
    <name evidence="2" type="ORF">CD30_18900</name>
</gene>
<evidence type="ECO:0008006" key="4">
    <source>
        <dbReference type="Google" id="ProtNLM"/>
    </source>
</evidence>
<sequence length="102" mass="12034">MDMNNFWVQVIFWSCLALIVIFSFYFPRSIMKKIKQHDERFVYNDHLARSYSWMGSLVIIFIAWFLSLAVFHNLTAFWLITVIYVGHMLSYAIGSVVANSKN</sequence>
<dbReference type="EMBL" id="JPVQ01000073">
    <property type="protein sequence ID" value="KGR86833.1"/>
    <property type="molecule type" value="Genomic_DNA"/>
</dbReference>
<dbReference type="AlphaFoldDB" id="A0A0A3IVD6"/>
<evidence type="ECO:0000313" key="2">
    <source>
        <dbReference type="EMBL" id="KGR86833.1"/>
    </source>
</evidence>
<keyword evidence="3" id="KW-1185">Reference proteome</keyword>
<name>A0A0A3IVD6_9BACL</name>
<keyword evidence="1" id="KW-0472">Membrane</keyword>